<protein>
    <submittedName>
        <fullName evidence="2">Uncharacterized protein</fullName>
    </submittedName>
</protein>
<keyword evidence="3" id="KW-1185">Reference proteome</keyword>
<sequence length="35" mass="3584">MIALDTNSETTSRASSAGASGNDHCFSTVAVVRRA</sequence>
<evidence type="ECO:0000256" key="1">
    <source>
        <dbReference type="SAM" id="MobiDB-lite"/>
    </source>
</evidence>
<feature type="region of interest" description="Disordered" evidence="1">
    <location>
        <begin position="1"/>
        <end position="23"/>
    </location>
</feature>
<feature type="compositionally biased region" description="Polar residues" evidence="1">
    <location>
        <begin position="1"/>
        <end position="13"/>
    </location>
</feature>
<name>A0ABX6TPN5_STRLI</name>
<gene>
    <name evidence="2" type="ORF">SLIV_08570</name>
</gene>
<evidence type="ECO:0000313" key="2">
    <source>
        <dbReference type="EMBL" id="QNR95585.1"/>
    </source>
</evidence>
<proteinExistence type="predicted"/>
<organism evidence="2 3">
    <name type="scientific">Streptomyces lividans TK24</name>
    <dbReference type="NCBI Taxonomy" id="457428"/>
    <lineage>
        <taxon>Bacteria</taxon>
        <taxon>Bacillati</taxon>
        <taxon>Actinomycetota</taxon>
        <taxon>Actinomycetes</taxon>
        <taxon>Kitasatosporales</taxon>
        <taxon>Streptomycetaceae</taxon>
        <taxon>Streptomyces</taxon>
    </lineage>
</organism>
<accession>A0ABX6TPN5</accession>
<evidence type="ECO:0000313" key="3">
    <source>
        <dbReference type="Proteomes" id="UP000028682"/>
    </source>
</evidence>
<reference evidence="3" key="1">
    <citation type="submission" date="2014-08" db="EMBL/GenBank/DDBJ databases">
        <title>Complete genome sequence of Streptomyces lividans TK24.</title>
        <authorList>
            <consortium name="StrepSynth"/>
            <person name="Ruckert C."/>
            <person name="Fridjonson O.H."/>
            <person name="Lambert C."/>
            <person name="van Wezel G.P."/>
            <person name="Bernaerts K."/>
            <person name="Anne J."/>
            <person name="Economou A."/>
            <person name="Kalinowski J."/>
        </authorList>
    </citation>
    <scope>NUCLEOTIDE SEQUENCE [LARGE SCALE GENOMIC DNA]</scope>
    <source>
        <strain evidence="3">TK24</strain>
    </source>
</reference>
<dbReference type="EMBL" id="CP009124">
    <property type="protein sequence ID" value="QNR95585.1"/>
    <property type="molecule type" value="Genomic_DNA"/>
</dbReference>
<dbReference type="Proteomes" id="UP000028682">
    <property type="component" value="Chromosome"/>
</dbReference>